<dbReference type="InterPro" id="IPR025164">
    <property type="entry name" value="Toastrack_DUF4097"/>
</dbReference>
<dbReference type="EMBL" id="ACBZ01000151">
    <property type="protein sequence ID" value="EEG48373.1"/>
    <property type="molecule type" value="Genomic_DNA"/>
</dbReference>
<dbReference type="eggNOG" id="ENOG5032YHG">
    <property type="taxonomic scope" value="Bacteria"/>
</dbReference>
<sequence>MKKFTKICLIAAAICGVLGLGTIGCAIALGGSFSEVKAELANDSLWNRFRYELHEEWRDFWGDHDYDYDYDEHEYEHGHGMGDGYVDFEEDDGEYHTYTFSGADTLKVEVKRCEVYLEESEDQDLHVEVRKNEGGREVKVQNSGNVVAVTSESKEKLDSEIYIYLPENVKMRDVQIDAGSSYVLMENVKTENLDVTVGAGSVEAYDSVAAENSSWSVGAGVIYACMEGAKEDYNYTVSCGVGTVELPGEEYSGLGTAQKIDNGAQQELNIECGVGSVEFEFED</sequence>
<evidence type="ECO:0000313" key="3">
    <source>
        <dbReference type="Proteomes" id="UP000003100"/>
    </source>
</evidence>
<dbReference type="PATRIC" id="fig|476272.21.peg.866"/>
<evidence type="ECO:0000259" key="1">
    <source>
        <dbReference type="Pfam" id="PF13349"/>
    </source>
</evidence>
<dbReference type="PROSITE" id="PS51257">
    <property type="entry name" value="PROKAR_LIPOPROTEIN"/>
    <property type="match status" value="1"/>
</dbReference>
<gene>
    <name evidence="2" type="ORF">RUMHYD_02736</name>
</gene>
<organism evidence="2 3">
    <name type="scientific">Blautia hydrogenotrophica (strain DSM 10507 / JCM 14656 / S5a33)</name>
    <name type="common">Ruminococcus hydrogenotrophicus</name>
    <dbReference type="NCBI Taxonomy" id="476272"/>
    <lineage>
        <taxon>Bacteria</taxon>
        <taxon>Bacillati</taxon>
        <taxon>Bacillota</taxon>
        <taxon>Clostridia</taxon>
        <taxon>Lachnospirales</taxon>
        <taxon>Lachnospiraceae</taxon>
        <taxon>Blautia</taxon>
    </lineage>
</organism>
<accession>C0CPD5</accession>
<keyword evidence="3" id="KW-1185">Reference proteome</keyword>
<dbReference type="HOGENOM" id="CLU_068008_1_0_9"/>
<evidence type="ECO:0000313" key="2">
    <source>
        <dbReference type="EMBL" id="EEG48373.1"/>
    </source>
</evidence>
<reference evidence="2 3" key="1">
    <citation type="submission" date="2009-01" db="EMBL/GenBank/DDBJ databases">
        <authorList>
            <person name="Fulton L."/>
            <person name="Clifton S."/>
            <person name="Fulton B."/>
            <person name="Xu J."/>
            <person name="Minx P."/>
            <person name="Pepin K.H."/>
            <person name="Johnson M."/>
            <person name="Bhonagiri V."/>
            <person name="Nash W.E."/>
            <person name="Mardis E.R."/>
            <person name="Wilson R.K."/>
        </authorList>
    </citation>
    <scope>NUCLEOTIDE SEQUENCE [LARGE SCALE GENOMIC DNA]</scope>
    <source>
        <strain evidence="3">DSM 10507 / JCM 14656 / S5a33</strain>
    </source>
</reference>
<dbReference type="GeneID" id="86822693"/>
<dbReference type="AlphaFoldDB" id="C0CPD5"/>
<name>C0CPD5_BLAHS</name>
<proteinExistence type="predicted"/>
<reference evidence="2 3" key="2">
    <citation type="submission" date="2009-02" db="EMBL/GenBank/DDBJ databases">
        <title>Draft genome sequence of Blautia hydrogenotrophica DSM 10507 (Ruminococcus hydrogenotrophicus DSM 10507).</title>
        <authorList>
            <person name="Sudarsanam P."/>
            <person name="Ley R."/>
            <person name="Guruge J."/>
            <person name="Turnbaugh P.J."/>
            <person name="Mahowald M."/>
            <person name="Liep D."/>
            <person name="Gordon J."/>
        </authorList>
    </citation>
    <scope>NUCLEOTIDE SEQUENCE [LARGE SCALE GENOMIC DNA]</scope>
    <source>
        <strain evidence="3">DSM 10507 / JCM 14656 / S5a33</strain>
    </source>
</reference>
<feature type="domain" description="DUF4097" evidence="1">
    <location>
        <begin position="105"/>
        <end position="210"/>
    </location>
</feature>
<protein>
    <recommendedName>
        <fullName evidence="1">DUF4097 domain-containing protein</fullName>
    </recommendedName>
</protein>
<comment type="caution">
    <text evidence="2">The sequence shown here is derived from an EMBL/GenBank/DDBJ whole genome shotgun (WGS) entry which is preliminary data.</text>
</comment>
<dbReference type="RefSeq" id="WP_005950335.1">
    <property type="nucleotide sequence ID" value="NZ_CP136423.1"/>
</dbReference>
<dbReference type="Pfam" id="PF13349">
    <property type="entry name" value="DUF4097"/>
    <property type="match status" value="1"/>
</dbReference>
<dbReference type="Proteomes" id="UP000003100">
    <property type="component" value="Unassembled WGS sequence"/>
</dbReference>